<dbReference type="Gene3D" id="2.30.42.10">
    <property type="match status" value="1"/>
</dbReference>
<proteinExistence type="inferred from homology"/>
<gene>
    <name evidence="7" type="ORF">SOO65_03335</name>
</gene>
<sequence length="343" mass="36753">MKAYLFIVLSLFSMASWGAELLQVETKTIDIYRKAVPSTVNVSNIKLARNSFYGEVEIPQGAGSGFVYDSNGHIITNFHVVQGGNTFVVTFHNDPKQYKATIVGTAPEKDIAVLKLTEKPAKLSPVVFGSSKDLQVGQYSFAIGSPFGLDYTLTTGVISALGRKIDGIGGVKINDMIQTDAAINMGNSGGPLLDSSAQLIGMNTVIFSTSGSSAGLGFAVPADTIKMIVPQIIQHGRVIRPGLGIGIVPDSMKRRIVGDDKGIIVSYVDEKGSAAKAGIKGMTQDRYGRTYLGDIILSVDGQDVNNLDDIYQVLETKKIGDEVMVKYRREGKILATKVKLQAL</sequence>
<dbReference type="Pfam" id="PF13180">
    <property type="entry name" value="PDZ_2"/>
    <property type="match status" value="1"/>
</dbReference>
<feature type="signal peptide" evidence="5">
    <location>
        <begin position="1"/>
        <end position="18"/>
    </location>
</feature>
<dbReference type="InterPro" id="IPR043504">
    <property type="entry name" value="Peptidase_S1_PA_chymotrypsin"/>
</dbReference>
<dbReference type="InterPro" id="IPR051201">
    <property type="entry name" value="Chloro_Bact_Ser_Proteases"/>
</dbReference>
<evidence type="ECO:0000256" key="1">
    <source>
        <dbReference type="ARBA" id="ARBA00010541"/>
    </source>
</evidence>
<dbReference type="InterPro" id="IPR009003">
    <property type="entry name" value="Peptidase_S1_PA"/>
</dbReference>
<dbReference type="InterPro" id="IPR036034">
    <property type="entry name" value="PDZ_sf"/>
</dbReference>
<keyword evidence="5" id="KW-0732">Signal</keyword>
<evidence type="ECO:0000256" key="3">
    <source>
        <dbReference type="ARBA" id="ARBA00022801"/>
    </source>
</evidence>
<evidence type="ECO:0000256" key="5">
    <source>
        <dbReference type="SAM" id="SignalP"/>
    </source>
</evidence>
<keyword evidence="2" id="KW-0645">Protease</keyword>
<dbReference type="GO" id="GO:0004252">
    <property type="term" value="F:serine-type endopeptidase activity"/>
    <property type="evidence" value="ECO:0007669"/>
    <property type="project" value="InterPro"/>
</dbReference>
<feature type="domain" description="PDZ" evidence="6">
    <location>
        <begin position="232"/>
        <end position="331"/>
    </location>
</feature>
<feature type="chain" id="PRO_5043724517" evidence="5">
    <location>
        <begin position="19"/>
        <end position="343"/>
    </location>
</feature>
<keyword evidence="3" id="KW-0378">Hydrolase</keyword>
<dbReference type="InterPro" id="IPR001478">
    <property type="entry name" value="PDZ"/>
</dbReference>
<dbReference type="GO" id="GO:0006508">
    <property type="term" value="P:proteolysis"/>
    <property type="evidence" value="ECO:0007669"/>
    <property type="project" value="UniProtKB-KW"/>
</dbReference>
<keyword evidence="8" id="KW-1185">Reference proteome</keyword>
<dbReference type="Pfam" id="PF13365">
    <property type="entry name" value="Trypsin_2"/>
    <property type="match status" value="1"/>
</dbReference>
<evidence type="ECO:0000259" key="6">
    <source>
        <dbReference type="PROSITE" id="PS50106"/>
    </source>
</evidence>
<evidence type="ECO:0000256" key="2">
    <source>
        <dbReference type="ARBA" id="ARBA00022670"/>
    </source>
</evidence>
<dbReference type="Gene3D" id="2.40.10.10">
    <property type="entry name" value="Trypsin-like serine proteases"/>
    <property type="match status" value="2"/>
</dbReference>
<dbReference type="KEGG" id="psti:SOO65_03335"/>
<dbReference type="PANTHER" id="PTHR43343:SF3">
    <property type="entry name" value="PROTEASE DO-LIKE 8, CHLOROPLASTIC"/>
    <property type="match status" value="1"/>
</dbReference>
<reference evidence="7 8" key="1">
    <citation type="submission" date="2023-11" db="EMBL/GenBank/DDBJ databases">
        <title>Peredibacter starrii A3.12.</title>
        <authorList>
            <person name="Mitchell R.J."/>
        </authorList>
    </citation>
    <scope>NUCLEOTIDE SEQUENCE [LARGE SCALE GENOMIC DNA]</scope>
    <source>
        <strain evidence="7 8">A3.12</strain>
    </source>
</reference>
<dbReference type="SMART" id="SM00228">
    <property type="entry name" value="PDZ"/>
    <property type="match status" value="1"/>
</dbReference>
<organism evidence="7 8">
    <name type="scientific">Peredibacter starrii</name>
    <dbReference type="NCBI Taxonomy" id="28202"/>
    <lineage>
        <taxon>Bacteria</taxon>
        <taxon>Pseudomonadati</taxon>
        <taxon>Bdellovibrionota</taxon>
        <taxon>Bacteriovoracia</taxon>
        <taxon>Bacteriovoracales</taxon>
        <taxon>Bacteriovoracaceae</taxon>
        <taxon>Peredibacter</taxon>
    </lineage>
</organism>
<evidence type="ECO:0000256" key="4">
    <source>
        <dbReference type="ARBA" id="ARBA00022825"/>
    </source>
</evidence>
<evidence type="ECO:0000313" key="8">
    <source>
        <dbReference type="Proteomes" id="UP001324634"/>
    </source>
</evidence>
<dbReference type="PRINTS" id="PR00834">
    <property type="entry name" value="PROTEASES2C"/>
</dbReference>
<keyword evidence="4" id="KW-0720">Serine protease</keyword>
<name>A0AAX4HRG2_9BACT</name>
<dbReference type="AlphaFoldDB" id="A0AAX4HRG2"/>
<dbReference type="RefSeq" id="WP_321396897.1">
    <property type="nucleotide sequence ID" value="NZ_CP139487.1"/>
</dbReference>
<dbReference type="EMBL" id="CP139487">
    <property type="protein sequence ID" value="WPU65772.1"/>
    <property type="molecule type" value="Genomic_DNA"/>
</dbReference>
<dbReference type="PROSITE" id="PS50106">
    <property type="entry name" value="PDZ"/>
    <property type="match status" value="1"/>
</dbReference>
<dbReference type="FunFam" id="2.40.10.10:FF:000001">
    <property type="entry name" value="Periplasmic serine protease DegS"/>
    <property type="match status" value="1"/>
</dbReference>
<dbReference type="InterPro" id="IPR001940">
    <property type="entry name" value="Peptidase_S1C"/>
</dbReference>
<dbReference type="SUPFAM" id="SSF50156">
    <property type="entry name" value="PDZ domain-like"/>
    <property type="match status" value="1"/>
</dbReference>
<evidence type="ECO:0000313" key="7">
    <source>
        <dbReference type="EMBL" id="WPU65772.1"/>
    </source>
</evidence>
<protein>
    <submittedName>
        <fullName evidence="7">Trypsin-like peptidase domain-containing protein</fullName>
    </submittedName>
</protein>
<dbReference type="SUPFAM" id="SSF50494">
    <property type="entry name" value="Trypsin-like serine proteases"/>
    <property type="match status" value="1"/>
</dbReference>
<dbReference type="PANTHER" id="PTHR43343">
    <property type="entry name" value="PEPTIDASE S12"/>
    <property type="match status" value="1"/>
</dbReference>
<accession>A0AAX4HRG2</accession>
<dbReference type="Proteomes" id="UP001324634">
    <property type="component" value="Chromosome"/>
</dbReference>
<comment type="similarity">
    <text evidence="1">Belongs to the peptidase S1C family.</text>
</comment>